<proteinExistence type="predicted"/>
<dbReference type="InterPro" id="IPR016031">
    <property type="entry name" value="Trp_RNA-bd_attenuator-like_dom"/>
</dbReference>
<dbReference type="EMBL" id="LMVP01000368">
    <property type="protein sequence ID" value="PAV12037.1"/>
    <property type="molecule type" value="Genomic_DNA"/>
</dbReference>
<dbReference type="PANTHER" id="PTHR38074">
    <property type="entry name" value="ALTERED INHERITANCE OF MITOCHONDRIA PROTEIN 24, MITOCHONDRIAL"/>
    <property type="match status" value="1"/>
</dbReference>
<dbReference type="AlphaFoldDB" id="A0A2A2HRI4"/>
<protein>
    <submittedName>
        <fullName evidence="1">Transcriptional regulator</fullName>
    </submittedName>
</protein>
<dbReference type="Gene3D" id="3.60.160.10">
    <property type="entry name" value="Mitochondrial biogenesis AIM24"/>
    <property type="match status" value="1"/>
</dbReference>
<evidence type="ECO:0000313" key="1">
    <source>
        <dbReference type="EMBL" id="PAV12037.1"/>
    </source>
</evidence>
<comment type="caution">
    <text evidence="1">The sequence shown here is derived from an EMBL/GenBank/DDBJ whole genome shotgun (WGS) entry which is preliminary data.</text>
</comment>
<dbReference type="Pfam" id="PF01987">
    <property type="entry name" value="AIM24"/>
    <property type="match status" value="1"/>
</dbReference>
<dbReference type="Proteomes" id="UP000218164">
    <property type="component" value="Unassembled WGS sequence"/>
</dbReference>
<gene>
    <name evidence="1" type="ORF">ASJ81_08065</name>
</gene>
<dbReference type="InterPro" id="IPR036983">
    <property type="entry name" value="AIM24_sf"/>
</dbReference>
<organism evidence="1 2">
    <name type="scientific">Methanosarcina spelaei</name>
    <dbReference type="NCBI Taxonomy" id="1036679"/>
    <lineage>
        <taxon>Archaea</taxon>
        <taxon>Methanobacteriati</taxon>
        <taxon>Methanobacteriota</taxon>
        <taxon>Stenosarchaea group</taxon>
        <taxon>Methanomicrobia</taxon>
        <taxon>Methanosarcinales</taxon>
        <taxon>Methanosarcinaceae</taxon>
        <taxon>Methanosarcina</taxon>
    </lineage>
</organism>
<dbReference type="OrthoDB" id="131680at2157"/>
<accession>A0A2A2HRI4</accession>
<name>A0A2A2HRI4_9EURY</name>
<sequence>MKGSKPMIEQSFYDNINVLECVEREGIKIEILQYKNLRGLRDSRLAENLYNIEKVGMSLKQVKITLQNSSITTEPGALYFHKGNICAECQIGGVGGLAKKLIKNSLTEEAAFNPTYSGTGEIFLEPSFGHFILMELDNDPIIVDKGIFYCCESGVSVEVSSQKNLSSGLFGGEGWFQTKLSGKGLCALAIPVPLSEVLKYELNNERLQVDGNFVFLRSSSIKFTVERSAKKLVGNLASGEGALHTYEGTGKVWMAPTQSVYKTLGQNYSPSGENIGE</sequence>
<dbReference type="InterPro" id="IPR002838">
    <property type="entry name" value="AIM24"/>
</dbReference>
<dbReference type="PANTHER" id="PTHR38074:SF1">
    <property type="entry name" value="ALTERED INHERITANCE OF MITOCHONDRIA PROTEIN 24, MITOCHONDRIAL"/>
    <property type="match status" value="1"/>
</dbReference>
<evidence type="ECO:0000313" key="2">
    <source>
        <dbReference type="Proteomes" id="UP000218164"/>
    </source>
</evidence>
<reference evidence="1 2" key="1">
    <citation type="journal article" date="2017" name="BMC Genomics">
        <title>Genomic analysis of methanogenic archaea reveals a shift towards energy conservation.</title>
        <authorList>
            <person name="Gilmore S.P."/>
            <person name="Henske J.K."/>
            <person name="Sexton J.A."/>
            <person name="Solomon K.V."/>
            <person name="Seppala S."/>
            <person name="Yoo J.I."/>
            <person name="Huyett L.M."/>
            <person name="Pressman A."/>
            <person name="Cogan J.Z."/>
            <person name="Kivenson V."/>
            <person name="Peng X."/>
            <person name="Tan Y."/>
            <person name="Valentine D.L."/>
            <person name="O'Malley M.A."/>
        </authorList>
    </citation>
    <scope>NUCLEOTIDE SEQUENCE [LARGE SCALE GENOMIC DNA]</scope>
    <source>
        <strain evidence="1 2">MC-15</strain>
    </source>
</reference>
<dbReference type="SUPFAM" id="SSF51219">
    <property type="entry name" value="TRAP-like"/>
    <property type="match status" value="1"/>
</dbReference>
<keyword evidence="2" id="KW-1185">Reference proteome</keyword>